<feature type="region of interest" description="Disordered" evidence="1">
    <location>
        <begin position="255"/>
        <end position="371"/>
    </location>
</feature>
<dbReference type="Proteomes" id="UP000298138">
    <property type="component" value="Unassembled WGS sequence"/>
</dbReference>
<evidence type="ECO:0000313" key="2">
    <source>
        <dbReference type="EMBL" id="TGZ84116.1"/>
    </source>
</evidence>
<dbReference type="OrthoDB" id="4204700at2759"/>
<protein>
    <submittedName>
        <fullName evidence="2">Uncharacterized protein</fullName>
    </submittedName>
</protein>
<proteinExistence type="predicted"/>
<feature type="compositionally biased region" description="Low complexity" evidence="1">
    <location>
        <begin position="259"/>
        <end position="272"/>
    </location>
</feature>
<evidence type="ECO:0000256" key="1">
    <source>
        <dbReference type="SAM" id="MobiDB-lite"/>
    </source>
</evidence>
<reference evidence="2 3" key="1">
    <citation type="submission" date="2019-04" db="EMBL/GenBank/DDBJ databases">
        <title>Comparative genomics and transcriptomics to analyze fruiting body development in filamentous ascomycetes.</title>
        <authorList>
            <consortium name="DOE Joint Genome Institute"/>
            <person name="Lutkenhaus R."/>
            <person name="Traeger S."/>
            <person name="Breuer J."/>
            <person name="Kuo A."/>
            <person name="Lipzen A."/>
            <person name="Pangilinan J."/>
            <person name="Dilworth D."/>
            <person name="Sandor L."/>
            <person name="Poggeler S."/>
            <person name="Barry K."/>
            <person name="Grigoriev I.V."/>
            <person name="Nowrousian M."/>
        </authorList>
    </citation>
    <scope>NUCLEOTIDE SEQUENCE [LARGE SCALE GENOMIC DNA]</scope>
    <source>
        <strain evidence="2 3">CBS 389.68</strain>
    </source>
</reference>
<gene>
    <name evidence="2" type="ORF">EX30DRAFT_338679</name>
</gene>
<feature type="region of interest" description="Disordered" evidence="1">
    <location>
        <begin position="1"/>
        <end position="22"/>
    </location>
</feature>
<feature type="compositionally biased region" description="Basic and acidic residues" evidence="1">
    <location>
        <begin position="335"/>
        <end position="371"/>
    </location>
</feature>
<organism evidence="2 3">
    <name type="scientific">Ascodesmis nigricans</name>
    <dbReference type="NCBI Taxonomy" id="341454"/>
    <lineage>
        <taxon>Eukaryota</taxon>
        <taxon>Fungi</taxon>
        <taxon>Dikarya</taxon>
        <taxon>Ascomycota</taxon>
        <taxon>Pezizomycotina</taxon>
        <taxon>Pezizomycetes</taxon>
        <taxon>Pezizales</taxon>
        <taxon>Ascodesmidaceae</taxon>
        <taxon>Ascodesmis</taxon>
    </lineage>
</organism>
<feature type="region of interest" description="Disordered" evidence="1">
    <location>
        <begin position="210"/>
        <end position="234"/>
    </location>
</feature>
<feature type="non-terminal residue" evidence="2">
    <location>
        <position position="371"/>
    </location>
</feature>
<evidence type="ECO:0000313" key="3">
    <source>
        <dbReference type="Proteomes" id="UP000298138"/>
    </source>
</evidence>
<keyword evidence="3" id="KW-1185">Reference proteome</keyword>
<dbReference type="AlphaFoldDB" id="A0A4S2N4T3"/>
<accession>A0A4S2N4T3</accession>
<dbReference type="InParanoid" id="A0A4S2N4T3"/>
<sequence length="371" mass="41259">MPLSDNQYSPDAFSADTDRSNHYPSLGPVPSILGLAMGKFTPEGRDAFVQAQLALAQKEFNFTPSPVERDAIAYYYGRFFNHEASGAGRGLALGTLLATFWIYRTKNPSKLTQRTVGRFIKEPKYQLAFTSGLKLWMTIGMCWNLGIVATGVGAFNEMQNAMKADPNLQRYIYMRKAFFEDRQKRIATGQAVTPIREYVMDAAQKGKSAAAAGQFPGSSDDEQSLGGLDFYPEENNKPSVTAAVANPLTSQEWARLRGAQQQQKQQKAQSQAHTNEQDPFDFADPSNDPDSPQYQAPAGDRQGSAWERLRRGEKPAQAPVRPQRASEDSYSFTPDGEKDAAREAAQREFNRRLDKERRGEGIDGFVGDDRN</sequence>
<dbReference type="STRING" id="341454.A0A4S2N4T3"/>
<name>A0A4S2N4T3_9PEZI</name>
<dbReference type="EMBL" id="ML220113">
    <property type="protein sequence ID" value="TGZ84116.1"/>
    <property type="molecule type" value="Genomic_DNA"/>
</dbReference>